<name>A0ABX0I353_9FLAO</name>
<evidence type="ECO:0000259" key="3">
    <source>
        <dbReference type="Pfam" id="PF18962"/>
    </source>
</evidence>
<gene>
    <name evidence="4" type="ORF">G4D72_05785</name>
</gene>
<feature type="signal peptide" evidence="2">
    <location>
        <begin position="1"/>
        <end position="19"/>
    </location>
</feature>
<dbReference type="EMBL" id="JAAJBT010000002">
    <property type="protein sequence ID" value="NHM01620.1"/>
    <property type="molecule type" value="Genomic_DNA"/>
</dbReference>
<evidence type="ECO:0000256" key="1">
    <source>
        <dbReference type="ARBA" id="ARBA00022729"/>
    </source>
</evidence>
<organism evidence="4 5">
    <name type="scientific">Flavobacterium difficile</name>
    <dbReference type="NCBI Taxonomy" id="2709659"/>
    <lineage>
        <taxon>Bacteria</taxon>
        <taxon>Pseudomonadati</taxon>
        <taxon>Bacteroidota</taxon>
        <taxon>Flavobacteriia</taxon>
        <taxon>Flavobacteriales</taxon>
        <taxon>Flavobacteriaceae</taxon>
        <taxon>Flavobacterium</taxon>
    </lineage>
</organism>
<dbReference type="InterPro" id="IPR026444">
    <property type="entry name" value="Secre_tail"/>
</dbReference>
<dbReference type="Gene3D" id="4.10.1080.10">
    <property type="entry name" value="TSP type-3 repeat"/>
    <property type="match status" value="1"/>
</dbReference>
<keyword evidence="1 2" id="KW-0732">Signal</keyword>
<dbReference type="InterPro" id="IPR028974">
    <property type="entry name" value="TSP_type-3_rpt"/>
</dbReference>
<feature type="chain" id="PRO_5047346799" evidence="2">
    <location>
        <begin position="20"/>
        <end position="290"/>
    </location>
</feature>
<feature type="domain" description="Secretion system C-terminal sorting" evidence="3">
    <location>
        <begin position="221"/>
        <end position="287"/>
    </location>
</feature>
<evidence type="ECO:0000313" key="4">
    <source>
        <dbReference type="EMBL" id="NHM01620.1"/>
    </source>
</evidence>
<comment type="caution">
    <text evidence="4">The sequence shown here is derived from an EMBL/GenBank/DDBJ whole genome shotgun (WGS) entry which is preliminary data.</text>
</comment>
<dbReference type="Pfam" id="PF18962">
    <property type="entry name" value="Por_Secre_tail"/>
    <property type="match status" value="1"/>
</dbReference>
<accession>A0ABX0I353</accession>
<dbReference type="NCBIfam" id="TIGR04183">
    <property type="entry name" value="Por_Secre_tail"/>
    <property type="match status" value="1"/>
</dbReference>
<keyword evidence="5" id="KW-1185">Reference proteome</keyword>
<reference evidence="4 5" key="1">
    <citation type="submission" date="2020-02" db="EMBL/GenBank/DDBJ databases">
        <authorList>
            <person name="Chen W.-M."/>
        </authorList>
    </citation>
    <scope>NUCLEOTIDE SEQUENCE [LARGE SCALE GENOMIC DNA]</scope>
    <source>
        <strain evidence="4 5">KDG-16</strain>
    </source>
</reference>
<evidence type="ECO:0000313" key="5">
    <source>
        <dbReference type="Proteomes" id="UP000800984"/>
    </source>
</evidence>
<evidence type="ECO:0000256" key="2">
    <source>
        <dbReference type="SAM" id="SignalP"/>
    </source>
</evidence>
<proteinExistence type="predicted"/>
<sequence>MKKITLVLVFLFSLNNAIGQPPPPGINYYYTIDTNNDGYTTFNIDYYINTYLFNKALAMGFNLSGYNLSLYPSYTDYTNNTDVIGASYINQVSSSQYCKLKIVYSGTGISYVQEILDNNFSDIILRTVNHDFDDDHDSVLNYLEDLNNDGILNNEDTDSDGIFNFLDDDDDGDGILSITEDYNQNGLLSDDDTNANGIPDYLDNTLILASESFITKNDVKLFPNPVQNNLTISTSFDTYQNIEILDLSGKVLTVINENTTNIDFSGFKSGIYFVKINWKDTSINFKIIKL</sequence>
<dbReference type="RefSeq" id="WP_166076679.1">
    <property type="nucleotide sequence ID" value="NZ_JAAJBT010000002.1"/>
</dbReference>
<dbReference type="Proteomes" id="UP000800984">
    <property type="component" value="Unassembled WGS sequence"/>
</dbReference>
<protein>
    <submittedName>
        <fullName evidence="4">T9SS type A sorting domain-containing protein</fullName>
    </submittedName>
</protein>